<dbReference type="AlphaFoldDB" id="A0AAV2FA02"/>
<evidence type="ECO:0000313" key="2">
    <source>
        <dbReference type="Proteomes" id="UP001497516"/>
    </source>
</evidence>
<dbReference type="EMBL" id="OZ034819">
    <property type="protein sequence ID" value="CAL1394310.1"/>
    <property type="molecule type" value="Genomic_DNA"/>
</dbReference>
<keyword evidence="2" id="KW-1185">Reference proteome</keyword>
<evidence type="ECO:0000313" key="1">
    <source>
        <dbReference type="EMBL" id="CAL1394310.1"/>
    </source>
</evidence>
<proteinExistence type="predicted"/>
<organism evidence="1 2">
    <name type="scientific">Linum trigynum</name>
    <dbReference type="NCBI Taxonomy" id="586398"/>
    <lineage>
        <taxon>Eukaryota</taxon>
        <taxon>Viridiplantae</taxon>
        <taxon>Streptophyta</taxon>
        <taxon>Embryophyta</taxon>
        <taxon>Tracheophyta</taxon>
        <taxon>Spermatophyta</taxon>
        <taxon>Magnoliopsida</taxon>
        <taxon>eudicotyledons</taxon>
        <taxon>Gunneridae</taxon>
        <taxon>Pentapetalae</taxon>
        <taxon>rosids</taxon>
        <taxon>fabids</taxon>
        <taxon>Malpighiales</taxon>
        <taxon>Linaceae</taxon>
        <taxon>Linum</taxon>
    </lineage>
</organism>
<sequence length="246" mass="26666">MVEPGDNEVVANWLAVEFPDDGIRPWLAETEASMEIVFDGVWVNMAPFFRLGLDSTESCFIVVDEDSDDTGGGPASSFACDTAGECALGARRHRRKKIIFNCGLFSKIACTGRSAGNGRPLAKAIFDLFSWQFEASYLFSSFADASLHRDRQSDFFSKLLGDESGGKLALSYELRPHRLGRMKALVVIDDVGSNVSNIGPLKDLLNGECCDLFGHRQGCQIAGRSGPGRTSGSWVIGSPVLARFSP</sequence>
<dbReference type="Proteomes" id="UP001497516">
    <property type="component" value="Chromosome 6"/>
</dbReference>
<gene>
    <name evidence="1" type="ORF">LTRI10_LOCUS34823</name>
</gene>
<protein>
    <submittedName>
        <fullName evidence="1">Uncharacterized protein</fullName>
    </submittedName>
</protein>
<reference evidence="1 2" key="1">
    <citation type="submission" date="2024-04" db="EMBL/GenBank/DDBJ databases">
        <authorList>
            <person name="Fracassetti M."/>
        </authorList>
    </citation>
    <scope>NUCLEOTIDE SEQUENCE [LARGE SCALE GENOMIC DNA]</scope>
</reference>
<name>A0AAV2FA02_9ROSI</name>
<accession>A0AAV2FA02</accession>